<evidence type="ECO:0000313" key="1">
    <source>
        <dbReference type="EMBL" id="HIV63073.1"/>
    </source>
</evidence>
<dbReference type="AlphaFoldDB" id="A0A9D1TIQ4"/>
<proteinExistence type="predicted"/>
<organism evidence="1 2">
    <name type="scientific">Candidatus Butyricicoccus avistercoris</name>
    <dbReference type="NCBI Taxonomy" id="2838518"/>
    <lineage>
        <taxon>Bacteria</taxon>
        <taxon>Bacillati</taxon>
        <taxon>Bacillota</taxon>
        <taxon>Clostridia</taxon>
        <taxon>Eubacteriales</taxon>
        <taxon>Butyricicoccaceae</taxon>
        <taxon>Butyricicoccus</taxon>
    </lineage>
</organism>
<evidence type="ECO:0000313" key="2">
    <source>
        <dbReference type="Proteomes" id="UP000886808"/>
    </source>
</evidence>
<accession>A0A9D1TIQ4</accession>
<protein>
    <submittedName>
        <fullName evidence="1">Uncharacterized protein</fullName>
    </submittedName>
</protein>
<name>A0A9D1TIQ4_9FIRM</name>
<dbReference type="Proteomes" id="UP000886808">
    <property type="component" value="Unassembled WGS sequence"/>
</dbReference>
<dbReference type="EMBL" id="DXIE01000057">
    <property type="protein sequence ID" value="HIV63073.1"/>
    <property type="molecule type" value="Genomic_DNA"/>
</dbReference>
<gene>
    <name evidence="1" type="ORF">H9746_09605</name>
</gene>
<sequence>MTNHSHDDGFIVKNARLAVASELKKKRALNQPIAKFDAKTKQVYIQNSDGSTIPFAKAMTRGRYSERSR</sequence>
<reference evidence="1" key="2">
    <citation type="submission" date="2021-04" db="EMBL/GenBank/DDBJ databases">
        <authorList>
            <person name="Gilroy R."/>
        </authorList>
    </citation>
    <scope>NUCLEOTIDE SEQUENCE</scope>
    <source>
        <strain evidence="1">CHK193-4272</strain>
    </source>
</reference>
<reference evidence="1" key="1">
    <citation type="journal article" date="2021" name="PeerJ">
        <title>Extensive microbial diversity within the chicken gut microbiome revealed by metagenomics and culture.</title>
        <authorList>
            <person name="Gilroy R."/>
            <person name="Ravi A."/>
            <person name="Getino M."/>
            <person name="Pursley I."/>
            <person name="Horton D.L."/>
            <person name="Alikhan N.F."/>
            <person name="Baker D."/>
            <person name="Gharbi K."/>
            <person name="Hall N."/>
            <person name="Watson M."/>
            <person name="Adriaenssens E.M."/>
            <person name="Foster-Nyarko E."/>
            <person name="Jarju S."/>
            <person name="Secka A."/>
            <person name="Antonio M."/>
            <person name="Oren A."/>
            <person name="Chaudhuri R.R."/>
            <person name="La Ragione R."/>
            <person name="Hildebrand F."/>
            <person name="Pallen M.J."/>
        </authorList>
    </citation>
    <scope>NUCLEOTIDE SEQUENCE</scope>
    <source>
        <strain evidence="1">CHK193-4272</strain>
    </source>
</reference>
<comment type="caution">
    <text evidence="1">The sequence shown here is derived from an EMBL/GenBank/DDBJ whole genome shotgun (WGS) entry which is preliminary data.</text>
</comment>